<protein>
    <submittedName>
        <fullName evidence="3">Coiled-coil domain-containing protein 93</fullName>
    </submittedName>
</protein>
<evidence type="ECO:0000256" key="1">
    <source>
        <dbReference type="SAM" id="MobiDB-lite"/>
    </source>
</evidence>
<feature type="non-terminal residue" evidence="3">
    <location>
        <position position="1"/>
    </location>
</feature>
<name>A0A1D1XSL9_9ARAE</name>
<dbReference type="Pfam" id="PF09762">
    <property type="entry name" value="CCDC93_CC"/>
    <property type="match status" value="1"/>
</dbReference>
<evidence type="ECO:0000313" key="3">
    <source>
        <dbReference type="EMBL" id="JAT45360.1"/>
    </source>
</evidence>
<evidence type="ECO:0000259" key="2">
    <source>
        <dbReference type="Pfam" id="PF09762"/>
    </source>
</evidence>
<dbReference type="EMBL" id="GDJX01022576">
    <property type="protein sequence ID" value="JAT45360.1"/>
    <property type="molecule type" value="Transcribed_RNA"/>
</dbReference>
<dbReference type="GO" id="GO:0006893">
    <property type="term" value="P:Golgi to plasma membrane transport"/>
    <property type="evidence" value="ECO:0007669"/>
    <property type="project" value="TreeGrafter"/>
</dbReference>
<dbReference type="InterPro" id="IPR039116">
    <property type="entry name" value="CCDC93"/>
</dbReference>
<organism evidence="3">
    <name type="scientific">Anthurium amnicola</name>
    <dbReference type="NCBI Taxonomy" id="1678845"/>
    <lineage>
        <taxon>Eukaryota</taxon>
        <taxon>Viridiplantae</taxon>
        <taxon>Streptophyta</taxon>
        <taxon>Embryophyta</taxon>
        <taxon>Tracheophyta</taxon>
        <taxon>Spermatophyta</taxon>
        <taxon>Magnoliopsida</taxon>
        <taxon>Liliopsida</taxon>
        <taxon>Araceae</taxon>
        <taxon>Pothoideae</taxon>
        <taxon>Potheae</taxon>
        <taxon>Anthurium</taxon>
    </lineage>
</organism>
<gene>
    <name evidence="3" type="primary">CCDC93</name>
    <name evidence="3" type="ORF">g.49590</name>
</gene>
<dbReference type="AlphaFoldDB" id="A0A1D1XSL9"/>
<accession>A0A1D1XSL9</accession>
<feature type="domain" description="CCDC93 coiled-coil" evidence="2">
    <location>
        <begin position="92"/>
        <end position="369"/>
    </location>
</feature>
<dbReference type="InterPro" id="IPR019159">
    <property type="entry name" value="CCDC93_CC"/>
</dbReference>
<feature type="region of interest" description="Disordered" evidence="1">
    <location>
        <begin position="1"/>
        <end position="34"/>
    </location>
</feature>
<dbReference type="PANTHER" id="PTHR16441">
    <property type="entry name" value="FIDIPIDINE"/>
    <property type="match status" value="1"/>
</dbReference>
<sequence length="374" mass="42551">RRAFAARSWELGGKGRREEGTLHPMASTGDETGGAGHIVPPSRQLPEEATAGLALCAAAADGHGDDFRPDPVPREGIQATSVLRDVELGEITLQKLEAEFHERSFLIYALQSTSTELDKRKIDLLGEIQVLLQTFKNEGPQDAVWKLMSVLEILKDVEKRESDFQSFFRRTYTCMQAGIMELEKGMYTGDKYKVDVSVLDQSIVDAREKLNLAKRELGAKLRAILSLKRQIDDVPVQAELIQYEHRFSELYIQIQERLRQTRKHYDTYNALLEIKELMLKEISLLNSISSQFQEAIVDTAGRSKLMDSMEAIVKGTQQKLKKVDVGLHSEQKTRDSLKEKYSTAISEHRRFSNLLKSFQEECVRHERLRSLTPT</sequence>
<proteinExistence type="predicted"/>
<dbReference type="PANTHER" id="PTHR16441:SF0">
    <property type="entry name" value="COILED-COIL DOMAIN-CONTAINING PROTEIN 93"/>
    <property type="match status" value="1"/>
</dbReference>
<reference evidence="3" key="1">
    <citation type="submission" date="2015-07" db="EMBL/GenBank/DDBJ databases">
        <title>Transcriptome Assembly of Anthurium amnicola.</title>
        <authorList>
            <person name="Suzuki J."/>
        </authorList>
    </citation>
    <scope>NUCLEOTIDE SEQUENCE</scope>
</reference>